<keyword evidence="2" id="KW-1185">Reference proteome</keyword>
<protein>
    <submittedName>
        <fullName evidence="1">Uncharacterized protein</fullName>
    </submittedName>
</protein>
<evidence type="ECO:0000313" key="2">
    <source>
        <dbReference type="Proteomes" id="UP001328107"/>
    </source>
</evidence>
<sequence length="208" mass="23066">VPMASNQCFNVVDTEQPHNEVILNDNQSWESLPLPALDSVSYHIFNPEDCLDLAKLAQVSKHYFYGVNTFMSRAGNRPGIEAVVAQQESDDSLGVIIHLIPSNSLFYGFSDLDSARFERLTKSVIHVKLNGFQDPIFEKVSDLLSASIKNLEINGDLLSPENLSLIAQLLRGSKAKHLDMQHCRVDESTVSSIIEIAGRARKISLDLS</sequence>
<accession>A0AAN5D4D3</accession>
<gene>
    <name evidence="1" type="ORF">PMAYCL1PPCAC_25599</name>
</gene>
<reference evidence="2" key="1">
    <citation type="submission" date="2022-10" db="EMBL/GenBank/DDBJ databases">
        <title>Genome assembly of Pristionchus species.</title>
        <authorList>
            <person name="Yoshida K."/>
            <person name="Sommer R.J."/>
        </authorList>
    </citation>
    <scope>NUCLEOTIDE SEQUENCE [LARGE SCALE GENOMIC DNA]</scope>
    <source>
        <strain evidence="2">RS5460</strain>
    </source>
</reference>
<comment type="caution">
    <text evidence="1">The sequence shown here is derived from an EMBL/GenBank/DDBJ whole genome shotgun (WGS) entry which is preliminary data.</text>
</comment>
<feature type="non-terminal residue" evidence="1">
    <location>
        <position position="1"/>
    </location>
</feature>
<organism evidence="1 2">
    <name type="scientific">Pristionchus mayeri</name>
    <dbReference type="NCBI Taxonomy" id="1317129"/>
    <lineage>
        <taxon>Eukaryota</taxon>
        <taxon>Metazoa</taxon>
        <taxon>Ecdysozoa</taxon>
        <taxon>Nematoda</taxon>
        <taxon>Chromadorea</taxon>
        <taxon>Rhabditida</taxon>
        <taxon>Rhabditina</taxon>
        <taxon>Diplogasteromorpha</taxon>
        <taxon>Diplogasteroidea</taxon>
        <taxon>Neodiplogasteridae</taxon>
        <taxon>Pristionchus</taxon>
    </lineage>
</organism>
<dbReference type="Proteomes" id="UP001328107">
    <property type="component" value="Unassembled WGS sequence"/>
</dbReference>
<proteinExistence type="predicted"/>
<evidence type="ECO:0000313" key="1">
    <source>
        <dbReference type="EMBL" id="GMR55404.1"/>
    </source>
</evidence>
<name>A0AAN5D4D3_9BILA</name>
<dbReference type="AlphaFoldDB" id="A0AAN5D4D3"/>
<dbReference type="EMBL" id="BTRK01000005">
    <property type="protein sequence ID" value="GMR55404.1"/>
    <property type="molecule type" value="Genomic_DNA"/>
</dbReference>
<feature type="non-terminal residue" evidence="1">
    <location>
        <position position="208"/>
    </location>
</feature>